<dbReference type="Proteomes" id="UP000664398">
    <property type="component" value="Unassembled WGS sequence"/>
</dbReference>
<evidence type="ECO:0000256" key="1">
    <source>
        <dbReference type="SAM" id="MobiDB-lite"/>
    </source>
</evidence>
<accession>A0A939LWP6</accession>
<organism evidence="2 3">
    <name type="scientific">Leucobacter ruminantium</name>
    <dbReference type="NCBI Taxonomy" id="1289170"/>
    <lineage>
        <taxon>Bacteria</taxon>
        <taxon>Bacillati</taxon>
        <taxon>Actinomycetota</taxon>
        <taxon>Actinomycetes</taxon>
        <taxon>Micrococcales</taxon>
        <taxon>Microbacteriaceae</taxon>
        <taxon>Leucobacter</taxon>
    </lineage>
</organism>
<protein>
    <submittedName>
        <fullName evidence="2">Uncharacterized protein</fullName>
    </submittedName>
</protein>
<sequence>MPRQYGPIIQIETDTWIVMREVLSSPKGIIHRVTDVSGAERFLLMRWTAAPADRRLVGIYETIEAAAQAVPGPTTRVPGPPGGSPADAAADMRRRGVTGTGFPG</sequence>
<evidence type="ECO:0000313" key="2">
    <source>
        <dbReference type="EMBL" id="MBO1805826.1"/>
    </source>
</evidence>
<reference evidence="2" key="1">
    <citation type="submission" date="2021-03" db="EMBL/GenBank/DDBJ databases">
        <title>Leucobacter chromiisoli sp. nov., isolated from chromium-containing soil of chemical plant.</title>
        <authorList>
            <person name="Xu Z."/>
        </authorList>
    </citation>
    <scope>NUCLEOTIDE SEQUENCE</scope>
    <source>
        <strain evidence="2">A2</strain>
    </source>
</reference>
<feature type="region of interest" description="Disordered" evidence="1">
    <location>
        <begin position="70"/>
        <end position="104"/>
    </location>
</feature>
<keyword evidence="3" id="KW-1185">Reference proteome</keyword>
<comment type="caution">
    <text evidence="2">The sequence shown here is derived from an EMBL/GenBank/DDBJ whole genome shotgun (WGS) entry which is preliminary data.</text>
</comment>
<name>A0A939LWP6_9MICO</name>
<dbReference type="RefSeq" id="WP_208046296.1">
    <property type="nucleotide sequence ID" value="NZ_JAGDYL010000019.1"/>
</dbReference>
<dbReference type="AlphaFoldDB" id="A0A939LWP6"/>
<dbReference type="EMBL" id="JAGDYL010000019">
    <property type="protein sequence ID" value="MBO1805826.1"/>
    <property type="molecule type" value="Genomic_DNA"/>
</dbReference>
<gene>
    <name evidence="2" type="ORF">J4H91_10950</name>
</gene>
<evidence type="ECO:0000313" key="3">
    <source>
        <dbReference type="Proteomes" id="UP000664398"/>
    </source>
</evidence>
<proteinExistence type="predicted"/>